<dbReference type="EMBL" id="BDGG01000002">
    <property type="protein sequence ID" value="GAU92025.1"/>
    <property type="molecule type" value="Genomic_DNA"/>
</dbReference>
<sequence length="94" mass="10549">MSSLILREQLTVVGGSTIYVRPGYCWKFQTPLLLSRVIPNDHNHYQPSSKDDASGQSNSERYDGNGATYSNFFTSGRTYEKQVSAHIVTPVCHH</sequence>
<reference evidence="2 3" key="1">
    <citation type="journal article" date="2016" name="Nat. Commun.">
        <title>Extremotolerant tardigrade genome and improved radiotolerance of human cultured cells by tardigrade-unique protein.</title>
        <authorList>
            <person name="Hashimoto T."/>
            <person name="Horikawa D.D."/>
            <person name="Saito Y."/>
            <person name="Kuwahara H."/>
            <person name="Kozuka-Hata H."/>
            <person name="Shin-I T."/>
            <person name="Minakuchi Y."/>
            <person name="Ohishi K."/>
            <person name="Motoyama A."/>
            <person name="Aizu T."/>
            <person name="Enomoto A."/>
            <person name="Kondo K."/>
            <person name="Tanaka S."/>
            <person name="Hara Y."/>
            <person name="Koshikawa S."/>
            <person name="Sagara H."/>
            <person name="Miura T."/>
            <person name="Yokobori S."/>
            <person name="Miyagawa K."/>
            <person name="Suzuki Y."/>
            <person name="Kubo T."/>
            <person name="Oyama M."/>
            <person name="Kohara Y."/>
            <person name="Fujiyama A."/>
            <person name="Arakawa K."/>
            <person name="Katayama T."/>
            <person name="Toyoda A."/>
            <person name="Kunieda T."/>
        </authorList>
    </citation>
    <scope>NUCLEOTIDE SEQUENCE [LARGE SCALE GENOMIC DNA]</scope>
    <source>
        <strain evidence="2 3">YOKOZUNA-1</strain>
    </source>
</reference>
<keyword evidence="3" id="KW-1185">Reference proteome</keyword>
<dbReference type="AlphaFoldDB" id="A0A1D1UU90"/>
<evidence type="ECO:0000313" key="2">
    <source>
        <dbReference type="EMBL" id="GAU92025.1"/>
    </source>
</evidence>
<name>A0A1D1UU90_RAMVA</name>
<evidence type="ECO:0000256" key="1">
    <source>
        <dbReference type="SAM" id="MobiDB-lite"/>
    </source>
</evidence>
<proteinExistence type="predicted"/>
<protein>
    <submittedName>
        <fullName evidence="2">Uncharacterized protein</fullName>
    </submittedName>
</protein>
<gene>
    <name evidence="2" type="primary">RvY_04174-1</name>
    <name evidence="2" type="synonym">RvY_04174.1</name>
    <name evidence="2" type="ORF">RvY_04174</name>
</gene>
<feature type="region of interest" description="Disordered" evidence="1">
    <location>
        <begin position="40"/>
        <end position="63"/>
    </location>
</feature>
<feature type="compositionally biased region" description="Basic and acidic residues" evidence="1">
    <location>
        <begin position="40"/>
        <end position="53"/>
    </location>
</feature>
<evidence type="ECO:0000313" key="3">
    <source>
        <dbReference type="Proteomes" id="UP000186922"/>
    </source>
</evidence>
<organism evidence="2 3">
    <name type="scientific">Ramazzottius varieornatus</name>
    <name type="common">Water bear</name>
    <name type="synonym">Tardigrade</name>
    <dbReference type="NCBI Taxonomy" id="947166"/>
    <lineage>
        <taxon>Eukaryota</taxon>
        <taxon>Metazoa</taxon>
        <taxon>Ecdysozoa</taxon>
        <taxon>Tardigrada</taxon>
        <taxon>Eutardigrada</taxon>
        <taxon>Parachela</taxon>
        <taxon>Hypsibioidea</taxon>
        <taxon>Ramazzottiidae</taxon>
        <taxon>Ramazzottius</taxon>
    </lineage>
</organism>
<comment type="caution">
    <text evidence="2">The sequence shown here is derived from an EMBL/GenBank/DDBJ whole genome shotgun (WGS) entry which is preliminary data.</text>
</comment>
<accession>A0A1D1UU90</accession>
<dbReference type="Proteomes" id="UP000186922">
    <property type="component" value="Unassembled WGS sequence"/>
</dbReference>